<sequence length="73" mass="7721">MTDSIPVSVEAELSATVWRKSSRSNASGDCVEIARLSDSRVGVRDSKNPGAPALVFEATVFATLLEALKAEVL</sequence>
<proteinExistence type="predicted"/>
<evidence type="ECO:0000313" key="2">
    <source>
        <dbReference type="EMBL" id="GAA4179187.1"/>
    </source>
</evidence>
<dbReference type="Pfam" id="PF04149">
    <property type="entry name" value="DUF397"/>
    <property type="match status" value="1"/>
</dbReference>
<dbReference type="InterPro" id="IPR007278">
    <property type="entry name" value="DUF397"/>
</dbReference>
<evidence type="ECO:0000313" key="3">
    <source>
        <dbReference type="Proteomes" id="UP001501251"/>
    </source>
</evidence>
<dbReference type="Proteomes" id="UP001501251">
    <property type="component" value="Unassembled WGS sequence"/>
</dbReference>
<comment type="caution">
    <text evidence="2">The sequence shown here is derived from an EMBL/GenBank/DDBJ whole genome shotgun (WGS) entry which is preliminary data.</text>
</comment>
<accession>A0ABP8A710</accession>
<dbReference type="EMBL" id="BAABAQ010000001">
    <property type="protein sequence ID" value="GAA4179187.1"/>
    <property type="molecule type" value="Genomic_DNA"/>
</dbReference>
<gene>
    <name evidence="2" type="ORF">GCM10022252_00320</name>
</gene>
<reference evidence="3" key="1">
    <citation type="journal article" date="2019" name="Int. J. Syst. Evol. Microbiol.">
        <title>The Global Catalogue of Microorganisms (GCM) 10K type strain sequencing project: providing services to taxonomists for standard genome sequencing and annotation.</title>
        <authorList>
            <consortium name="The Broad Institute Genomics Platform"/>
            <consortium name="The Broad Institute Genome Sequencing Center for Infectious Disease"/>
            <person name="Wu L."/>
            <person name="Ma J."/>
        </authorList>
    </citation>
    <scope>NUCLEOTIDE SEQUENCE [LARGE SCALE GENOMIC DNA]</scope>
    <source>
        <strain evidence="3">JCM 17388</strain>
    </source>
</reference>
<evidence type="ECO:0000259" key="1">
    <source>
        <dbReference type="Pfam" id="PF04149"/>
    </source>
</evidence>
<protein>
    <recommendedName>
        <fullName evidence="1">DUF397 domain-containing protein</fullName>
    </recommendedName>
</protein>
<keyword evidence="3" id="KW-1185">Reference proteome</keyword>
<dbReference type="RefSeq" id="WP_344913502.1">
    <property type="nucleotide sequence ID" value="NZ_BAABAQ010000001.1"/>
</dbReference>
<organism evidence="2 3">
    <name type="scientific">Streptosporangium oxazolinicum</name>
    <dbReference type="NCBI Taxonomy" id="909287"/>
    <lineage>
        <taxon>Bacteria</taxon>
        <taxon>Bacillati</taxon>
        <taxon>Actinomycetota</taxon>
        <taxon>Actinomycetes</taxon>
        <taxon>Streptosporangiales</taxon>
        <taxon>Streptosporangiaceae</taxon>
        <taxon>Streptosporangium</taxon>
    </lineage>
</organism>
<feature type="domain" description="DUF397" evidence="1">
    <location>
        <begin position="17"/>
        <end position="69"/>
    </location>
</feature>
<name>A0ABP8A710_9ACTN</name>